<dbReference type="EMBL" id="JAOZYC010000185">
    <property type="protein sequence ID" value="MEB8343216.1"/>
    <property type="molecule type" value="Genomic_DNA"/>
</dbReference>
<dbReference type="SUPFAM" id="SSF81606">
    <property type="entry name" value="PP2C-like"/>
    <property type="match status" value="1"/>
</dbReference>
<evidence type="ECO:0000256" key="1">
    <source>
        <dbReference type="ARBA" id="ARBA00022801"/>
    </source>
</evidence>
<evidence type="ECO:0000259" key="2">
    <source>
        <dbReference type="SMART" id="SM00331"/>
    </source>
</evidence>
<dbReference type="Pfam" id="PF07228">
    <property type="entry name" value="SpoIIE"/>
    <property type="match status" value="1"/>
</dbReference>
<keyword evidence="1" id="KW-0378">Hydrolase</keyword>
<protein>
    <submittedName>
        <fullName evidence="3">Serine/threonine-protein phosphatase</fullName>
    </submittedName>
</protein>
<sequence>GVRTTLRPGAAWPQAYFGPGGARLSLSRTRDGRLPVCLATPDFADPDGRVGPLVAQLARATALAAEPLVLYEQERHVAHTLQHSFLPSVLPAFTGLDVDFRYEPASQEAEMGGDFYAALPTPEGVLVGVGDVVGHSLDAATVMVELRHALRAYCLEDPRPGHLVTRLDRLLQHYHPQLTATLCLALVDPDTGRTRVANAGHIPPLIVPVGGAARYARAAGPLLGLGLSHPEPTVLDLAPGARLLMVTDGLVETRGIDLSLSLEELRRAAAVAPAAPGDLCDALLARFGRDRADDIALLALRRAPR</sequence>
<dbReference type="InterPro" id="IPR036457">
    <property type="entry name" value="PPM-type-like_dom_sf"/>
</dbReference>
<evidence type="ECO:0000313" key="3">
    <source>
        <dbReference type="EMBL" id="MEB8343216.1"/>
    </source>
</evidence>
<gene>
    <name evidence="3" type="ORF">OKJ99_37575</name>
</gene>
<feature type="non-terminal residue" evidence="3">
    <location>
        <position position="1"/>
    </location>
</feature>
<dbReference type="InterPro" id="IPR001932">
    <property type="entry name" value="PPM-type_phosphatase-like_dom"/>
</dbReference>
<dbReference type="InterPro" id="IPR052016">
    <property type="entry name" value="Bact_Sigma-Reg"/>
</dbReference>
<accession>A0ABU6FK48</accession>
<dbReference type="SMART" id="SM00331">
    <property type="entry name" value="PP2C_SIG"/>
    <property type="match status" value="1"/>
</dbReference>
<comment type="caution">
    <text evidence="3">The sequence shown here is derived from an EMBL/GenBank/DDBJ whole genome shotgun (WGS) entry which is preliminary data.</text>
</comment>
<organism evidence="3 4">
    <name type="scientific">Streptomyces endophyticus</name>
    <dbReference type="NCBI Taxonomy" id="714166"/>
    <lineage>
        <taxon>Bacteria</taxon>
        <taxon>Bacillati</taxon>
        <taxon>Actinomycetota</taxon>
        <taxon>Actinomycetes</taxon>
        <taxon>Kitasatosporales</taxon>
        <taxon>Streptomycetaceae</taxon>
        <taxon>Streptomyces</taxon>
    </lineage>
</organism>
<feature type="domain" description="PPM-type phosphatase" evidence="2">
    <location>
        <begin position="96"/>
        <end position="302"/>
    </location>
</feature>
<reference evidence="3 4" key="1">
    <citation type="submission" date="2022-10" db="EMBL/GenBank/DDBJ databases">
        <authorList>
            <person name="Xie J."/>
            <person name="Shen N."/>
        </authorList>
    </citation>
    <scope>NUCLEOTIDE SEQUENCE [LARGE SCALE GENOMIC DNA]</scope>
    <source>
        <strain evidence="3 4">YIM65594</strain>
    </source>
</reference>
<keyword evidence="4" id="KW-1185">Reference proteome</keyword>
<dbReference type="RefSeq" id="WP_326022876.1">
    <property type="nucleotide sequence ID" value="NZ_JAOZYC010000185.1"/>
</dbReference>
<dbReference type="PANTHER" id="PTHR43156:SF2">
    <property type="entry name" value="STAGE II SPORULATION PROTEIN E"/>
    <property type="match status" value="1"/>
</dbReference>
<dbReference type="Proteomes" id="UP001354931">
    <property type="component" value="Unassembled WGS sequence"/>
</dbReference>
<name>A0ABU6FK48_9ACTN</name>
<dbReference type="Gene3D" id="3.60.40.10">
    <property type="entry name" value="PPM-type phosphatase domain"/>
    <property type="match status" value="1"/>
</dbReference>
<dbReference type="PANTHER" id="PTHR43156">
    <property type="entry name" value="STAGE II SPORULATION PROTEIN E-RELATED"/>
    <property type="match status" value="1"/>
</dbReference>
<evidence type="ECO:0000313" key="4">
    <source>
        <dbReference type="Proteomes" id="UP001354931"/>
    </source>
</evidence>
<proteinExistence type="predicted"/>